<dbReference type="AlphaFoldDB" id="A0A3P3ZNS5"/>
<evidence type="ECO:0000256" key="1">
    <source>
        <dbReference type="ARBA" id="ARBA00022729"/>
    </source>
</evidence>
<dbReference type="InterPro" id="IPR011250">
    <property type="entry name" value="OMP/PagP_B-barrel"/>
</dbReference>
<accession>A0A3P3ZNS5</accession>
<protein>
    <recommendedName>
        <fullName evidence="2">Outer membrane protein beta-barrel domain-containing protein</fullName>
    </recommendedName>
</protein>
<feature type="domain" description="Outer membrane protein beta-barrel" evidence="2">
    <location>
        <begin position="7"/>
        <end position="183"/>
    </location>
</feature>
<evidence type="ECO:0000259" key="2">
    <source>
        <dbReference type="Pfam" id="PF13505"/>
    </source>
</evidence>
<gene>
    <name evidence="3" type="ORF">CARN8_3130003</name>
</gene>
<reference evidence="3" key="1">
    <citation type="submission" date="2018-10" db="EMBL/GenBank/DDBJ databases">
        <authorList>
            <person name="Plewniak F."/>
        </authorList>
    </citation>
    <scope>NUCLEOTIDE SEQUENCE</scope>
</reference>
<dbReference type="Pfam" id="PF13505">
    <property type="entry name" value="OMP_b-brl"/>
    <property type="match status" value="1"/>
</dbReference>
<evidence type="ECO:0000313" key="3">
    <source>
        <dbReference type="EMBL" id="VAY88507.1"/>
    </source>
</evidence>
<keyword evidence="1" id="KW-0732">Signal</keyword>
<organism evidence="3">
    <name type="scientific">mine drainage metagenome</name>
    <dbReference type="NCBI Taxonomy" id="410659"/>
    <lineage>
        <taxon>unclassified sequences</taxon>
        <taxon>metagenomes</taxon>
        <taxon>ecological metagenomes</taxon>
    </lineage>
</organism>
<name>A0A3P3ZNS5_9ZZZZ</name>
<dbReference type="Gene3D" id="2.40.160.20">
    <property type="match status" value="1"/>
</dbReference>
<proteinExistence type="predicted"/>
<dbReference type="InterPro" id="IPR027385">
    <property type="entry name" value="Beta-barrel_OMP"/>
</dbReference>
<sequence length="183" mass="19591">MFKKALLVTSLVSVSLSAMADGSGWINDYAGVALGSATSPNPGIGNNANANVGEVGSEYRVFAGHEFTQNFGIETQYNHYHGFGGNVADGSAHSFDLLGTGTYYFDRANTIGLVGKAGFNYATVGSYGLTNGGFGWVYGAGLRYNVSRQFDIRADYQRDQLGYANNYFSNAENTYTIGAAYHF</sequence>
<dbReference type="SUPFAM" id="SSF56925">
    <property type="entry name" value="OMPA-like"/>
    <property type="match status" value="1"/>
</dbReference>
<dbReference type="EMBL" id="UOYP01000239">
    <property type="protein sequence ID" value="VAY88507.1"/>
    <property type="molecule type" value="Genomic_DNA"/>
</dbReference>